<accession>A0AAD7EM90</accession>
<evidence type="ECO:0000313" key="1">
    <source>
        <dbReference type="EMBL" id="KAJ7334318.1"/>
    </source>
</evidence>
<gene>
    <name evidence="1" type="ORF">DFH08DRAFT_1020605</name>
</gene>
<organism evidence="1 2">
    <name type="scientific">Mycena albidolilacea</name>
    <dbReference type="NCBI Taxonomy" id="1033008"/>
    <lineage>
        <taxon>Eukaryota</taxon>
        <taxon>Fungi</taxon>
        <taxon>Dikarya</taxon>
        <taxon>Basidiomycota</taxon>
        <taxon>Agaricomycotina</taxon>
        <taxon>Agaricomycetes</taxon>
        <taxon>Agaricomycetidae</taxon>
        <taxon>Agaricales</taxon>
        <taxon>Marasmiineae</taxon>
        <taxon>Mycenaceae</taxon>
        <taxon>Mycena</taxon>
    </lineage>
</organism>
<reference evidence="1" key="1">
    <citation type="submission" date="2023-03" db="EMBL/GenBank/DDBJ databases">
        <title>Massive genome expansion in bonnet fungi (Mycena s.s.) driven by repeated elements and novel gene families across ecological guilds.</title>
        <authorList>
            <consortium name="Lawrence Berkeley National Laboratory"/>
            <person name="Harder C.B."/>
            <person name="Miyauchi S."/>
            <person name="Viragh M."/>
            <person name="Kuo A."/>
            <person name="Thoen E."/>
            <person name="Andreopoulos B."/>
            <person name="Lu D."/>
            <person name="Skrede I."/>
            <person name="Drula E."/>
            <person name="Henrissat B."/>
            <person name="Morin E."/>
            <person name="Kohler A."/>
            <person name="Barry K."/>
            <person name="LaButti K."/>
            <person name="Morin E."/>
            <person name="Salamov A."/>
            <person name="Lipzen A."/>
            <person name="Mereny Z."/>
            <person name="Hegedus B."/>
            <person name="Baldrian P."/>
            <person name="Stursova M."/>
            <person name="Weitz H."/>
            <person name="Taylor A."/>
            <person name="Grigoriev I.V."/>
            <person name="Nagy L.G."/>
            <person name="Martin F."/>
            <person name="Kauserud H."/>
        </authorList>
    </citation>
    <scope>NUCLEOTIDE SEQUENCE</scope>
    <source>
        <strain evidence="1">CBHHK002</strain>
    </source>
</reference>
<name>A0AAD7EM90_9AGAR</name>
<evidence type="ECO:0000313" key="2">
    <source>
        <dbReference type="Proteomes" id="UP001218218"/>
    </source>
</evidence>
<sequence length="229" mass="24677">MFSRGNHDDQKALAQVLAPLTYQIPQLSAGVYLSSPIDLLSAHYFHLESLLDSTLATLTLIHDSAPTTALPALTGHTTEVLRALCRHAFVQAPSPIAPTATPIPSPFPSPLLPATYAQAVTGTATAPVLSADAHARKHLPPPTQPLKAWALDLVFRLDCLSLSPSTWPPPARLFIDIKEKSIAGDLRLAGIRWTQKGNLTLAFHHNENFTAEKARSRASGDMEVHSTHA</sequence>
<keyword evidence="2" id="KW-1185">Reference proteome</keyword>
<dbReference type="AlphaFoldDB" id="A0AAD7EM90"/>
<comment type="caution">
    <text evidence="1">The sequence shown here is derived from an EMBL/GenBank/DDBJ whole genome shotgun (WGS) entry which is preliminary data.</text>
</comment>
<dbReference type="Proteomes" id="UP001218218">
    <property type="component" value="Unassembled WGS sequence"/>
</dbReference>
<protein>
    <submittedName>
        <fullName evidence="1">Uncharacterized protein</fullName>
    </submittedName>
</protein>
<dbReference type="EMBL" id="JARIHO010000033">
    <property type="protein sequence ID" value="KAJ7334318.1"/>
    <property type="molecule type" value="Genomic_DNA"/>
</dbReference>
<proteinExistence type="predicted"/>